<dbReference type="Gene3D" id="3.30.70.270">
    <property type="match status" value="2"/>
</dbReference>
<name>A0AAV2E8K2_9ROSI</name>
<evidence type="ECO:0000259" key="2">
    <source>
        <dbReference type="Pfam" id="PF17919"/>
    </source>
</evidence>
<dbReference type="Pfam" id="PF17919">
    <property type="entry name" value="RT_RNaseH_2"/>
    <property type="match status" value="1"/>
</dbReference>
<dbReference type="InterPro" id="IPR043128">
    <property type="entry name" value="Rev_trsase/Diguanyl_cyclase"/>
</dbReference>
<evidence type="ECO:0008006" key="5">
    <source>
        <dbReference type="Google" id="ProtNLM"/>
    </source>
</evidence>
<dbReference type="AlphaFoldDB" id="A0AAV2E8K2"/>
<keyword evidence="4" id="KW-1185">Reference proteome</keyword>
<dbReference type="SUPFAM" id="SSF56672">
    <property type="entry name" value="DNA/RNA polymerases"/>
    <property type="match status" value="1"/>
</dbReference>
<dbReference type="InterPro" id="IPR041577">
    <property type="entry name" value="RT_RNaseH_2"/>
</dbReference>
<gene>
    <name evidence="3" type="ORF">LTRI10_LOCUS23623</name>
</gene>
<dbReference type="PANTHER" id="PTHR33064">
    <property type="entry name" value="POL PROTEIN"/>
    <property type="match status" value="1"/>
</dbReference>
<dbReference type="Proteomes" id="UP001497516">
    <property type="component" value="Chromosome 4"/>
</dbReference>
<dbReference type="EMBL" id="OZ034817">
    <property type="protein sequence ID" value="CAL1382293.1"/>
    <property type="molecule type" value="Genomic_DNA"/>
</dbReference>
<dbReference type="InterPro" id="IPR043502">
    <property type="entry name" value="DNA/RNA_pol_sf"/>
</dbReference>
<feature type="domain" description="Reverse transcriptase/retrotransposon-derived protein RNase H-like" evidence="2">
    <location>
        <begin position="131"/>
        <end position="180"/>
    </location>
</feature>
<proteinExistence type="predicted"/>
<evidence type="ECO:0000313" key="3">
    <source>
        <dbReference type="EMBL" id="CAL1382293.1"/>
    </source>
</evidence>
<sequence length="188" mass="21240">MTAIFGNLVEDAIEVFMDDFSVYGDSFNHCLSNLEKVLIRCEETHLALNWEKCHFMVLEGTVLGHKISNKGIEVDRAKIETIAALPPPSSVKAIRSFLGHAGFYIRFIKDFSKISQPLTKLLEKDAVFSFDEKCLLAFEFLKQKLTNFPILMAPDWNLPFELMCDASDYAVGTVLGQRKEVPSNLLCQ</sequence>
<dbReference type="FunFam" id="3.30.70.270:FF:000020">
    <property type="entry name" value="Transposon Tf2-6 polyprotein-like Protein"/>
    <property type="match status" value="1"/>
</dbReference>
<evidence type="ECO:0000313" key="4">
    <source>
        <dbReference type="Proteomes" id="UP001497516"/>
    </source>
</evidence>
<reference evidence="3 4" key="1">
    <citation type="submission" date="2024-04" db="EMBL/GenBank/DDBJ databases">
        <authorList>
            <person name="Fracassetti M."/>
        </authorList>
    </citation>
    <scope>NUCLEOTIDE SEQUENCE [LARGE SCALE GENOMIC DNA]</scope>
</reference>
<evidence type="ECO:0000259" key="1">
    <source>
        <dbReference type="Pfam" id="PF00078"/>
    </source>
</evidence>
<dbReference type="Pfam" id="PF00078">
    <property type="entry name" value="RVT_1"/>
    <property type="match status" value="1"/>
</dbReference>
<dbReference type="InterPro" id="IPR051320">
    <property type="entry name" value="Viral_Replic_Matur_Polypro"/>
</dbReference>
<organism evidence="3 4">
    <name type="scientific">Linum trigynum</name>
    <dbReference type="NCBI Taxonomy" id="586398"/>
    <lineage>
        <taxon>Eukaryota</taxon>
        <taxon>Viridiplantae</taxon>
        <taxon>Streptophyta</taxon>
        <taxon>Embryophyta</taxon>
        <taxon>Tracheophyta</taxon>
        <taxon>Spermatophyta</taxon>
        <taxon>Magnoliopsida</taxon>
        <taxon>eudicotyledons</taxon>
        <taxon>Gunneridae</taxon>
        <taxon>Pentapetalae</taxon>
        <taxon>rosids</taxon>
        <taxon>fabids</taxon>
        <taxon>Malpighiales</taxon>
        <taxon>Linaceae</taxon>
        <taxon>Linum</taxon>
    </lineage>
</organism>
<protein>
    <recommendedName>
        <fullName evidence="5">Reverse transcriptase domain-containing protein</fullName>
    </recommendedName>
</protein>
<dbReference type="PANTHER" id="PTHR33064:SF39">
    <property type="match status" value="1"/>
</dbReference>
<feature type="domain" description="Reverse transcriptase" evidence="1">
    <location>
        <begin position="12"/>
        <end position="67"/>
    </location>
</feature>
<dbReference type="InterPro" id="IPR000477">
    <property type="entry name" value="RT_dom"/>
</dbReference>
<accession>A0AAV2E8K2</accession>